<dbReference type="InterPro" id="IPR026057">
    <property type="entry name" value="TBL_C"/>
</dbReference>
<feature type="region of interest" description="Disordered" evidence="7">
    <location>
        <begin position="99"/>
        <end position="136"/>
    </location>
</feature>
<proteinExistence type="inferred from homology"/>
<reference evidence="11 12" key="1">
    <citation type="journal article" date="2019" name="Genome Biol. Evol.">
        <title>The Rhododendron genome and chromosomal organization provide insight into shared whole-genome duplications across the heath family (Ericaceae).</title>
        <authorList>
            <person name="Soza V.L."/>
            <person name="Lindsley D."/>
            <person name="Waalkes A."/>
            <person name="Ramage E."/>
            <person name="Patwardhan R.P."/>
            <person name="Burton J.N."/>
            <person name="Adey A."/>
            <person name="Kumar A."/>
            <person name="Qiu R."/>
            <person name="Shendure J."/>
            <person name="Hall B."/>
        </authorList>
    </citation>
    <scope>NUCLEOTIDE SEQUENCE [LARGE SCALE GENOMIC DNA]</scope>
    <source>
        <strain evidence="11">RSF 1966-606</strain>
    </source>
</reference>
<name>A0A6A4L1W2_9ERIC</name>
<dbReference type="AlphaFoldDB" id="A0A6A4L1W2"/>
<dbReference type="Proteomes" id="UP000428333">
    <property type="component" value="Linkage Group LG12"/>
</dbReference>
<comment type="subcellular location">
    <subcellularLocation>
        <location evidence="1">Membrane</location>
        <topology evidence="1">Single-pass membrane protein</topology>
    </subcellularLocation>
</comment>
<comment type="similarity">
    <text evidence="2">Belongs to the PC-esterase family. TBL subfamily.</text>
</comment>
<accession>A0A6A4L1W2</accession>
<dbReference type="GO" id="GO:0016407">
    <property type="term" value="F:acetyltransferase activity"/>
    <property type="evidence" value="ECO:0007669"/>
    <property type="project" value="TreeGrafter"/>
</dbReference>
<dbReference type="InterPro" id="IPR025846">
    <property type="entry name" value="TBL_N"/>
</dbReference>
<keyword evidence="6 8" id="KW-0472">Membrane</keyword>
<evidence type="ECO:0000256" key="4">
    <source>
        <dbReference type="ARBA" id="ARBA00022968"/>
    </source>
</evidence>
<feature type="domain" description="Trichome birefringence-like C-terminal" evidence="9">
    <location>
        <begin position="276"/>
        <end position="557"/>
    </location>
</feature>
<comment type="caution">
    <text evidence="11">The sequence shown here is derived from an EMBL/GenBank/DDBJ whole genome shotgun (WGS) entry which is preliminary data.</text>
</comment>
<dbReference type="GO" id="GO:0010411">
    <property type="term" value="P:xyloglucan metabolic process"/>
    <property type="evidence" value="ECO:0007669"/>
    <property type="project" value="TreeGrafter"/>
</dbReference>
<feature type="domain" description="Trichome birefringence-like N-terminal" evidence="10">
    <location>
        <begin position="220"/>
        <end position="272"/>
    </location>
</feature>
<evidence type="ECO:0000256" key="8">
    <source>
        <dbReference type="SAM" id="Phobius"/>
    </source>
</evidence>
<keyword evidence="3 8" id="KW-0812">Transmembrane</keyword>
<dbReference type="EMBL" id="QEFC01003379">
    <property type="protein sequence ID" value="KAE9448868.1"/>
    <property type="molecule type" value="Genomic_DNA"/>
</dbReference>
<evidence type="ECO:0000256" key="5">
    <source>
        <dbReference type="ARBA" id="ARBA00022989"/>
    </source>
</evidence>
<dbReference type="Pfam" id="PF13839">
    <property type="entry name" value="PC-Esterase"/>
    <property type="match status" value="1"/>
</dbReference>
<evidence type="ECO:0000313" key="12">
    <source>
        <dbReference type="Proteomes" id="UP000428333"/>
    </source>
</evidence>
<dbReference type="OrthoDB" id="630188at2759"/>
<evidence type="ECO:0000256" key="6">
    <source>
        <dbReference type="ARBA" id="ARBA00023136"/>
    </source>
</evidence>
<dbReference type="GO" id="GO:0016020">
    <property type="term" value="C:membrane"/>
    <property type="evidence" value="ECO:0007669"/>
    <property type="project" value="UniProtKB-SubCell"/>
</dbReference>
<keyword evidence="4" id="KW-0735">Signal-anchor</keyword>
<dbReference type="GO" id="GO:0005794">
    <property type="term" value="C:Golgi apparatus"/>
    <property type="evidence" value="ECO:0007669"/>
    <property type="project" value="UniProtKB-ARBA"/>
</dbReference>
<dbReference type="GO" id="GO:0045492">
    <property type="term" value="P:xylan biosynthetic process"/>
    <property type="evidence" value="ECO:0007669"/>
    <property type="project" value="TreeGrafter"/>
</dbReference>
<keyword evidence="5 8" id="KW-1133">Transmembrane helix</keyword>
<protein>
    <submittedName>
        <fullName evidence="11">Uncharacterized protein</fullName>
    </submittedName>
</protein>
<keyword evidence="12" id="KW-1185">Reference proteome</keyword>
<evidence type="ECO:0000259" key="9">
    <source>
        <dbReference type="Pfam" id="PF13839"/>
    </source>
</evidence>
<evidence type="ECO:0000256" key="7">
    <source>
        <dbReference type="SAM" id="MobiDB-lite"/>
    </source>
</evidence>
<organism evidence="11 12">
    <name type="scientific">Rhododendron williamsianum</name>
    <dbReference type="NCBI Taxonomy" id="262921"/>
    <lineage>
        <taxon>Eukaryota</taxon>
        <taxon>Viridiplantae</taxon>
        <taxon>Streptophyta</taxon>
        <taxon>Embryophyta</taxon>
        <taxon>Tracheophyta</taxon>
        <taxon>Spermatophyta</taxon>
        <taxon>Magnoliopsida</taxon>
        <taxon>eudicotyledons</taxon>
        <taxon>Gunneridae</taxon>
        <taxon>Pentapetalae</taxon>
        <taxon>asterids</taxon>
        <taxon>Ericales</taxon>
        <taxon>Ericaceae</taxon>
        <taxon>Ericoideae</taxon>
        <taxon>Rhodoreae</taxon>
        <taxon>Rhododendron</taxon>
    </lineage>
</organism>
<dbReference type="Pfam" id="PF14416">
    <property type="entry name" value="PMR5N"/>
    <property type="match status" value="1"/>
</dbReference>
<evidence type="ECO:0000256" key="3">
    <source>
        <dbReference type="ARBA" id="ARBA00022692"/>
    </source>
</evidence>
<feature type="non-terminal residue" evidence="11">
    <location>
        <position position="1"/>
    </location>
</feature>
<sequence length="559" mass="62845">MKGGFHGLMGKQISLILIALVCSTILIWAWEKTPLLSPLLPPEDRLLQLSPETLLRVPTALKLHISSVTEKEVVNEHHEEISPGIEKSETDVIATPFEEKGDVSEREMAKKQEERKHSPEVVSENSVHVEEREEEVNDNFALEGEHQAKGSANVEAPMASANASSFIGDKVTHVEKQDFGVSNCTGDVPLVGHQSQALKGEWRYWLLDDRIECCLLPISACNYAKGKWVVDDSRPLYSGFGCKQWLSGMWACRLTQRTDFAYEKLRWQPNNCAMEEFTASNFLERMQHKTIAFVGDSLGRQQFQSLMCMATGGKEMSDVLDVGKEYGLVKAKGSIRPDGWAYRFPRTNTTILYYWSASLADLEPLDITNRLTDYAMHLDRPPAFLRRFLPKFNVLVLNTGHHWNRGKFTANRWVMHVGGVPNIDRKIADIGGAKNFTIYSIVHWVDSQLLKYPGLKAFYRTISPRHFFNGDWNTGGTCDNTTPSLGEEVLQDESSDPVAAGAVKGTKVTLTDITALSQLRDEGHISRYSIRSTPGMQDCLHWCLPGVPDTWNEILFAQV</sequence>
<dbReference type="GO" id="GO:0009834">
    <property type="term" value="P:plant-type secondary cell wall biogenesis"/>
    <property type="evidence" value="ECO:0007669"/>
    <property type="project" value="TreeGrafter"/>
</dbReference>
<evidence type="ECO:0000256" key="1">
    <source>
        <dbReference type="ARBA" id="ARBA00004167"/>
    </source>
</evidence>
<evidence type="ECO:0000313" key="11">
    <source>
        <dbReference type="EMBL" id="KAE9448868.1"/>
    </source>
</evidence>
<dbReference type="PANTHER" id="PTHR13533">
    <property type="entry name" value="N-ACETYLNEURAMINATE 9-O-ACETYLTRANSFERASE"/>
    <property type="match status" value="1"/>
</dbReference>
<feature type="transmembrane region" description="Helical" evidence="8">
    <location>
        <begin position="12"/>
        <end position="30"/>
    </location>
</feature>
<feature type="compositionally biased region" description="Basic and acidic residues" evidence="7">
    <location>
        <begin position="99"/>
        <end position="119"/>
    </location>
</feature>
<gene>
    <name evidence="11" type="ORF">C3L33_19237</name>
</gene>
<evidence type="ECO:0000256" key="2">
    <source>
        <dbReference type="ARBA" id="ARBA00007727"/>
    </source>
</evidence>
<evidence type="ECO:0000259" key="10">
    <source>
        <dbReference type="Pfam" id="PF14416"/>
    </source>
</evidence>
<dbReference type="PANTHER" id="PTHR13533:SF32">
    <property type="entry name" value="PROTEIN TRICHOME BIREFRINGENCE-LIKE 14"/>
    <property type="match status" value="1"/>
</dbReference>